<feature type="domain" description="PAC" evidence="5">
    <location>
        <begin position="529"/>
        <end position="581"/>
    </location>
</feature>
<evidence type="ECO:0000259" key="4">
    <source>
        <dbReference type="PROSITE" id="PS50112"/>
    </source>
</evidence>
<dbReference type="PANTHER" id="PTHR24422:SF10">
    <property type="entry name" value="CHEMOTAXIS PROTEIN METHYLTRANSFERASE 2"/>
    <property type="match status" value="1"/>
</dbReference>
<dbReference type="Pfam" id="PF08447">
    <property type="entry name" value="PAS_3"/>
    <property type="match status" value="5"/>
</dbReference>
<dbReference type="Gene3D" id="3.30.450.20">
    <property type="entry name" value="PAS domain"/>
    <property type="match status" value="5"/>
</dbReference>
<dbReference type="InterPro" id="IPR004089">
    <property type="entry name" value="MCPsignal_dom"/>
</dbReference>
<dbReference type="Gene3D" id="1.10.287.950">
    <property type="entry name" value="Methyl-accepting chemotaxis protein"/>
    <property type="match status" value="1"/>
</dbReference>
<dbReference type="PANTHER" id="PTHR24422">
    <property type="entry name" value="CHEMOTAXIS PROTEIN METHYLTRANSFERASE"/>
    <property type="match status" value="1"/>
</dbReference>
<accession>A0ABN0V9M1</accession>
<evidence type="ECO:0000256" key="2">
    <source>
        <dbReference type="SAM" id="MobiDB-lite"/>
    </source>
</evidence>
<dbReference type="InterPro" id="IPR000700">
    <property type="entry name" value="PAS-assoc_C"/>
</dbReference>
<evidence type="ECO:0008006" key="8">
    <source>
        <dbReference type="Google" id="ProtNLM"/>
    </source>
</evidence>
<dbReference type="SUPFAM" id="SSF55785">
    <property type="entry name" value="PYP-like sensor domain (PAS domain)"/>
    <property type="match status" value="6"/>
</dbReference>
<comment type="caution">
    <text evidence="6">The sequence shown here is derived from an EMBL/GenBank/DDBJ whole genome shotgun (WGS) entry which is preliminary data.</text>
</comment>
<dbReference type="CDD" id="cd00130">
    <property type="entry name" value="PAS"/>
    <property type="match status" value="5"/>
</dbReference>
<dbReference type="SMART" id="SM00091">
    <property type="entry name" value="PAS"/>
    <property type="match status" value="6"/>
</dbReference>
<proteinExistence type="predicted"/>
<dbReference type="PROSITE" id="PS50112">
    <property type="entry name" value="PAS"/>
    <property type="match status" value="5"/>
</dbReference>
<dbReference type="SUPFAM" id="SSF58104">
    <property type="entry name" value="Methyl-accepting chemotaxis protein (MCP) signaling domain"/>
    <property type="match status" value="1"/>
</dbReference>
<keyword evidence="1" id="KW-0807">Transducer</keyword>
<feature type="domain" description="PAC" evidence="5">
    <location>
        <begin position="771"/>
        <end position="825"/>
    </location>
</feature>
<dbReference type="SMART" id="SM00086">
    <property type="entry name" value="PAC"/>
    <property type="match status" value="5"/>
</dbReference>
<feature type="compositionally biased region" description="Low complexity" evidence="2">
    <location>
        <begin position="165"/>
        <end position="176"/>
    </location>
</feature>
<feature type="domain" description="PAS" evidence="4">
    <location>
        <begin position="474"/>
        <end position="508"/>
    </location>
</feature>
<dbReference type="InterPro" id="IPR000014">
    <property type="entry name" value="PAS"/>
</dbReference>
<feature type="domain" description="PAS" evidence="4">
    <location>
        <begin position="348"/>
        <end position="378"/>
    </location>
</feature>
<name>A0ABN0V9M1_9ACTN</name>
<feature type="domain" description="PAS" evidence="4">
    <location>
        <begin position="592"/>
        <end position="622"/>
    </location>
</feature>
<evidence type="ECO:0000313" key="7">
    <source>
        <dbReference type="Proteomes" id="UP001500967"/>
    </source>
</evidence>
<gene>
    <name evidence="6" type="ORF">GCM10009539_82040</name>
</gene>
<evidence type="ECO:0000259" key="5">
    <source>
        <dbReference type="PROSITE" id="PS50113"/>
    </source>
</evidence>
<dbReference type="NCBIfam" id="TIGR00229">
    <property type="entry name" value="sensory_box"/>
    <property type="match status" value="5"/>
</dbReference>
<feature type="region of interest" description="Disordered" evidence="2">
    <location>
        <begin position="126"/>
        <end position="176"/>
    </location>
</feature>
<protein>
    <recommendedName>
        <fullName evidence="8">Methyl-accepting chemotaxis sensory transducer with Pas/Pac sensor</fullName>
    </recommendedName>
</protein>
<dbReference type="RefSeq" id="WP_344654370.1">
    <property type="nucleotide sequence ID" value="NZ_BAAAGX010000046.1"/>
</dbReference>
<organism evidence="6 7">
    <name type="scientific">Cryptosporangium japonicum</name>
    <dbReference type="NCBI Taxonomy" id="80872"/>
    <lineage>
        <taxon>Bacteria</taxon>
        <taxon>Bacillati</taxon>
        <taxon>Actinomycetota</taxon>
        <taxon>Actinomycetes</taxon>
        <taxon>Cryptosporangiales</taxon>
        <taxon>Cryptosporangiaceae</taxon>
        <taxon>Cryptosporangium</taxon>
    </lineage>
</organism>
<dbReference type="InterPro" id="IPR013655">
    <property type="entry name" value="PAS_fold_3"/>
</dbReference>
<dbReference type="InterPro" id="IPR004090">
    <property type="entry name" value="Chemotax_Me-accpt_rcpt"/>
</dbReference>
<keyword evidence="7" id="KW-1185">Reference proteome</keyword>
<dbReference type="InterPro" id="IPR001610">
    <property type="entry name" value="PAC"/>
</dbReference>
<dbReference type="Pfam" id="PF13426">
    <property type="entry name" value="PAS_9"/>
    <property type="match status" value="1"/>
</dbReference>
<dbReference type="PROSITE" id="PS50111">
    <property type="entry name" value="CHEMOTAXIS_TRANSDUC_2"/>
    <property type="match status" value="1"/>
</dbReference>
<dbReference type="InterPro" id="IPR050903">
    <property type="entry name" value="Bact_Chemotaxis_MeTrfase"/>
</dbReference>
<dbReference type="EMBL" id="BAAAGX010000046">
    <property type="protein sequence ID" value="GAA0281758.1"/>
    <property type="molecule type" value="Genomic_DNA"/>
</dbReference>
<sequence length="1016" mass="112323">MTQPASLIDANATPAIKAASLALLVQERLVLTVNAKTGAVLSVNERVVDMADRPIEALIGQRLDALWSISGATVEKLLSTGRRGEFVEEVIQISDGAGRPRWLRLNCAPVLGNGELPAAGPISVDTAKTAGEPEKPAGTSAAKTTTGPAPATAAVPEKPAEKPAEGAAAAKAGAKAAPTKAVATTKATAGKDPDQVLVTAYDITKDREQVGELRGRYAAIDRSQAVIEFDLEGTILTANDNFLNLTGYSLSEVVGQHHRMFVPPAYAEGAEYAKFWERLRKGEIESGEYKRIGRGGREVWIRATYNPIFDLEGKPYKIVKYAMDVTDTKMVAAEYEGKVNAMSRARAIIEFEMDGTIITANENFLKTTGYTLEEIVGQHHRMFVDDETARSSAYRMFWQKLGQGEMEAGEYKRYGKNGKEIWLRASYNPIFDLEGRPVKVVKFAIDETADKMRNAEFEGKVNAINRSRASIEFDLDGRVLDANKLFLEVTGYTRDEIIGQHHRMFVDPAYANTDAYRSFWKRLNQGEFESGEYKRFGKGDKEIWLYASYNPIFDLNGKPYKVVKYASDITAQKQMNAEYEGKVKAIDRAQAVIEFDLDGRILTANENFLNVTGYNRDEIIGRHHRMFVDAAEAATEAYSNFWERLSRGEYEAGEYKRIGKDGREVWIQATYNPIFNLDGRPVKVVKFAIDVTAQKLRNAEFEGKVKAIDRSQAVIEFDLEGNVLEANDNFLRTIGYSAREIKGQHHSMFCAPDYITSPEYRDFWLRLRKGEFISGRFHRVGKYNRDVWIQASYNPIFNLGGDPVKVVKYATDITEQVKLEQLLAGKTLEMSENVGALAKSIDEIVVSAQSASGMAGATQENAETGFEELRKSIEAIDLIEKSSEEIASIVNVIGEIASQTNLLAFNASIEAARAGEHGVGFSVVAGEVRKLAERSSEAAREISKLIAESANRVSQGSSVSRRAQEAFTEILKSVRQTSDSIQRIAASTQEQQAASQRVGEIIVALTSANKQEEVSV</sequence>
<dbReference type="Pfam" id="PF00015">
    <property type="entry name" value="MCPsignal"/>
    <property type="match status" value="1"/>
</dbReference>
<feature type="domain" description="PAC" evidence="5">
    <location>
        <begin position="651"/>
        <end position="703"/>
    </location>
</feature>
<evidence type="ECO:0000259" key="3">
    <source>
        <dbReference type="PROSITE" id="PS50111"/>
    </source>
</evidence>
<feature type="domain" description="PAS" evidence="4">
    <location>
        <begin position="226"/>
        <end position="256"/>
    </location>
</feature>
<feature type="domain" description="PAC" evidence="5">
    <location>
        <begin position="285"/>
        <end position="337"/>
    </location>
</feature>
<dbReference type="PROSITE" id="PS50113">
    <property type="entry name" value="PAC"/>
    <property type="match status" value="5"/>
</dbReference>
<dbReference type="CDD" id="cd11386">
    <property type="entry name" value="MCP_signal"/>
    <property type="match status" value="1"/>
</dbReference>
<feature type="compositionally biased region" description="Low complexity" evidence="2">
    <location>
        <begin position="136"/>
        <end position="157"/>
    </location>
</feature>
<feature type="domain" description="PAS" evidence="4">
    <location>
        <begin position="714"/>
        <end position="744"/>
    </location>
</feature>
<reference evidence="6 7" key="1">
    <citation type="journal article" date="2019" name="Int. J. Syst. Evol. Microbiol.">
        <title>The Global Catalogue of Microorganisms (GCM) 10K type strain sequencing project: providing services to taxonomists for standard genome sequencing and annotation.</title>
        <authorList>
            <consortium name="The Broad Institute Genomics Platform"/>
            <consortium name="The Broad Institute Genome Sequencing Center for Infectious Disease"/>
            <person name="Wu L."/>
            <person name="Ma J."/>
        </authorList>
    </citation>
    <scope>NUCLEOTIDE SEQUENCE [LARGE SCALE GENOMIC DNA]</scope>
    <source>
        <strain evidence="6 7">JCM 10425</strain>
    </source>
</reference>
<dbReference type="Proteomes" id="UP001500967">
    <property type="component" value="Unassembled WGS sequence"/>
</dbReference>
<dbReference type="PRINTS" id="PR00260">
    <property type="entry name" value="CHEMTRNSDUCR"/>
</dbReference>
<dbReference type="SMART" id="SM00283">
    <property type="entry name" value="MA"/>
    <property type="match status" value="1"/>
</dbReference>
<dbReference type="InterPro" id="IPR035965">
    <property type="entry name" value="PAS-like_dom_sf"/>
</dbReference>
<feature type="domain" description="Methyl-accepting transducer" evidence="3">
    <location>
        <begin position="829"/>
        <end position="1016"/>
    </location>
</feature>
<evidence type="ECO:0000313" key="6">
    <source>
        <dbReference type="EMBL" id="GAA0281758.1"/>
    </source>
</evidence>
<feature type="domain" description="PAC" evidence="5">
    <location>
        <begin position="407"/>
        <end position="459"/>
    </location>
</feature>
<evidence type="ECO:0000256" key="1">
    <source>
        <dbReference type="PROSITE-ProRule" id="PRU00284"/>
    </source>
</evidence>